<evidence type="ECO:0000256" key="1">
    <source>
        <dbReference type="ARBA" id="ARBA00009275"/>
    </source>
</evidence>
<protein>
    <submittedName>
        <fullName evidence="4">Qat anti-phage system TatD family nuclease QatD</fullName>
    </submittedName>
</protein>
<dbReference type="InterPro" id="IPR032466">
    <property type="entry name" value="Metal_Hydrolase"/>
</dbReference>
<dbReference type="InterPro" id="IPR018228">
    <property type="entry name" value="DNase_TatD-rel_CS"/>
</dbReference>
<dbReference type="EMBL" id="JBELPY010000001">
    <property type="protein sequence ID" value="MFL9832546.1"/>
    <property type="molecule type" value="Genomic_DNA"/>
</dbReference>
<keyword evidence="3" id="KW-0378">Hydrolase</keyword>
<comment type="similarity">
    <text evidence="1">Belongs to the metallo-dependent hydrolases superfamily. TatD-type hydrolase family.</text>
</comment>
<evidence type="ECO:0000256" key="3">
    <source>
        <dbReference type="ARBA" id="ARBA00022801"/>
    </source>
</evidence>
<keyword evidence="5" id="KW-1185">Reference proteome</keyword>
<organism evidence="4 5">
    <name type="scientific">Chryseobacterium terrae</name>
    <dbReference type="NCBI Taxonomy" id="3163299"/>
    <lineage>
        <taxon>Bacteria</taxon>
        <taxon>Pseudomonadati</taxon>
        <taxon>Bacteroidota</taxon>
        <taxon>Flavobacteriia</taxon>
        <taxon>Flavobacteriales</taxon>
        <taxon>Weeksellaceae</taxon>
        <taxon>Chryseobacterium group</taxon>
        <taxon>Chryseobacterium</taxon>
    </lineage>
</organism>
<dbReference type="SUPFAM" id="SSF51556">
    <property type="entry name" value="Metallo-dependent hydrolases"/>
    <property type="match status" value="1"/>
</dbReference>
<dbReference type="Proteomes" id="UP001629058">
    <property type="component" value="Unassembled WGS sequence"/>
</dbReference>
<dbReference type="RefSeq" id="WP_408086553.1">
    <property type="nucleotide sequence ID" value="NZ_JBELPY010000001.1"/>
</dbReference>
<evidence type="ECO:0000313" key="5">
    <source>
        <dbReference type="Proteomes" id="UP001629058"/>
    </source>
</evidence>
<dbReference type="PANTHER" id="PTHR46317">
    <property type="entry name" value="HYDROLASE OF PHP SUPERFAMILY-RELATED PROTEIN"/>
    <property type="match status" value="1"/>
</dbReference>
<proteinExistence type="inferred from homology"/>
<evidence type="ECO:0000256" key="2">
    <source>
        <dbReference type="ARBA" id="ARBA00022723"/>
    </source>
</evidence>
<dbReference type="PIRSF" id="PIRSF005902">
    <property type="entry name" value="DNase_TatD"/>
    <property type="match status" value="1"/>
</dbReference>
<name>A0ABW8XZI0_9FLAO</name>
<reference evidence="4 5" key="1">
    <citation type="submission" date="2024-06" db="EMBL/GenBank/DDBJ databases">
        <authorList>
            <person name="Kaempfer P."/>
            <person name="Viver T."/>
        </authorList>
    </citation>
    <scope>NUCLEOTIDE SEQUENCE [LARGE SCALE GENOMIC DNA]</scope>
    <source>
        <strain evidence="4 5">ST-37</strain>
    </source>
</reference>
<keyword evidence="2" id="KW-0479">Metal-binding</keyword>
<gene>
    <name evidence="4" type="primary">qatD</name>
    <name evidence="4" type="ORF">ABS765_00725</name>
</gene>
<comment type="caution">
    <text evidence="4">The sequence shown here is derived from an EMBL/GenBank/DDBJ whole genome shotgun (WGS) entry which is preliminary data.</text>
</comment>
<dbReference type="PROSITE" id="PS01137">
    <property type="entry name" value="TATD_1"/>
    <property type="match status" value="1"/>
</dbReference>
<evidence type="ECO:0000313" key="4">
    <source>
        <dbReference type="EMBL" id="MFL9832546.1"/>
    </source>
</evidence>
<dbReference type="CDD" id="cd01310">
    <property type="entry name" value="TatD_DNAse"/>
    <property type="match status" value="1"/>
</dbReference>
<sequence>MFFDTHLHLDLFAKPKEIIKAIDSQKYYSIAVTNLPQVFMNTKKLCEGSKYVRPALGYHPELAHKFNNQFELFCELLNETRYIGEIGIDNLRKTAEDFNSQRQIFEKIIRACAEKKEKILTIHSRRAEKEVISIIGNRFPGKIILHWYSGSISDLEKAVSFGFYFSINYAMTQSKNGINIIKNIPADRLLLESDSPFVGVDKHSIIPLNMQPTISEISTIKQISILELNKILNQNFKTLLS</sequence>
<dbReference type="NCBIfam" id="NF041926">
    <property type="entry name" value="QatD"/>
    <property type="match status" value="1"/>
</dbReference>
<dbReference type="InterPro" id="IPR001130">
    <property type="entry name" value="TatD-like"/>
</dbReference>
<dbReference type="InterPro" id="IPR049677">
    <property type="entry name" value="QatD"/>
</dbReference>
<dbReference type="Gene3D" id="3.20.20.140">
    <property type="entry name" value="Metal-dependent hydrolases"/>
    <property type="match status" value="1"/>
</dbReference>
<dbReference type="Pfam" id="PF01026">
    <property type="entry name" value="TatD_DNase"/>
    <property type="match status" value="1"/>
</dbReference>
<accession>A0ABW8XZI0</accession>
<dbReference type="PANTHER" id="PTHR46317:SF1">
    <property type="entry name" value="HYDROLASE, TATD FAMILY"/>
    <property type="match status" value="1"/>
</dbReference>